<evidence type="ECO:0000313" key="4">
    <source>
        <dbReference type="Proteomes" id="UP000006727"/>
    </source>
</evidence>
<reference evidence="2 4" key="2">
    <citation type="journal article" date="2018" name="Plant J.">
        <title>The Physcomitrella patens chromosome-scale assembly reveals moss genome structure and evolution.</title>
        <authorList>
            <person name="Lang D."/>
            <person name="Ullrich K.K."/>
            <person name="Murat F."/>
            <person name="Fuchs J."/>
            <person name="Jenkins J."/>
            <person name="Haas F.B."/>
            <person name="Piednoel M."/>
            <person name="Gundlach H."/>
            <person name="Van Bel M."/>
            <person name="Meyberg R."/>
            <person name="Vives C."/>
            <person name="Morata J."/>
            <person name="Symeonidi A."/>
            <person name="Hiss M."/>
            <person name="Muchero W."/>
            <person name="Kamisugi Y."/>
            <person name="Saleh O."/>
            <person name="Blanc G."/>
            <person name="Decker E.L."/>
            <person name="van Gessel N."/>
            <person name="Grimwood J."/>
            <person name="Hayes R.D."/>
            <person name="Graham S.W."/>
            <person name="Gunter L.E."/>
            <person name="McDaniel S.F."/>
            <person name="Hoernstein S.N.W."/>
            <person name="Larsson A."/>
            <person name="Li F.W."/>
            <person name="Perroud P.F."/>
            <person name="Phillips J."/>
            <person name="Ranjan P."/>
            <person name="Rokshar D.S."/>
            <person name="Rothfels C.J."/>
            <person name="Schneider L."/>
            <person name="Shu S."/>
            <person name="Stevenson D.W."/>
            <person name="Thummler F."/>
            <person name="Tillich M."/>
            <person name="Villarreal Aguilar J.C."/>
            <person name="Widiez T."/>
            <person name="Wong G.K."/>
            <person name="Wymore A."/>
            <person name="Zhang Y."/>
            <person name="Zimmer A.D."/>
            <person name="Quatrano R.S."/>
            <person name="Mayer K.F.X."/>
            <person name="Goodstein D."/>
            <person name="Casacuberta J.M."/>
            <person name="Vandepoele K."/>
            <person name="Reski R."/>
            <person name="Cuming A.C."/>
            <person name="Tuskan G.A."/>
            <person name="Maumus F."/>
            <person name="Salse J."/>
            <person name="Schmutz J."/>
            <person name="Rensing S.A."/>
        </authorList>
    </citation>
    <scope>NUCLEOTIDE SEQUENCE [LARGE SCALE GENOMIC DNA]</scope>
    <source>
        <strain evidence="3 4">cv. Gransden 2004</strain>
    </source>
</reference>
<dbReference type="Proteomes" id="UP000006727">
    <property type="component" value="Chromosome 18"/>
</dbReference>
<dbReference type="PaxDb" id="3218-PP1S17_50V6.1"/>
<reference evidence="3" key="3">
    <citation type="submission" date="2020-12" db="UniProtKB">
        <authorList>
            <consortium name="EnsemblPlants"/>
        </authorList>
    </citation>
    <scope>IDENTIFICATION</scope>
</reference>
<dbReference type="EnsemblPlants" id="Pp3c18_4840V3.1">
    <property type="protein sequence ID" value="PAC:32981762.CDS.1"/>
    <property type="gene ID" value="Pp3c18_4840"/>
</dbReference>
<sequence length="95" mass="9609">MCRITGCAGASEAPCTGCSTSWIAVASGRVGSGQVGSGPTRARAFLSTLRVTGGQASVSVFVLHWNPRPIMARRRSVPEASSVIAEGHARPGGAA</sequence>
<organism evidence="2">
    <name type="scientific">Physcomitrium patens</name>
    <name type="common">Spreading-leaved earth moss</name>
    <name type="synonym">Physcomitrella patens</name>
    <dbReference type="NCBI Taxonomy" id="3218"/>
    <lineage>
        <taxon>Eukaryota</taxon>
        <taxon>Viridiplantae</taxon>
        <taxon>Streptophyta</taxon>
        <taxon>Embryophyta</taxon>
        <taxon>Bryophyta</taxon>
        <taxon>Bryophytina</taxon>
        <taxon>Bryopsida</taxon>
        <taxon>Funariidae</taxon>
        <taxon>Funariales</taxon>
        <taxon>Funariaceae</taxon>
        <taxon>Physcomitrium</taxon>
    </lineage>
</organism>
<gene>
    <name evidence="2" type="ORF">PHYPA_022736</name>
</gene>
<evidence type="ECO:0000313" key="3">
    <source>
        <dbReference type="EnsemblPlants" id="PAC:32981762.CDS.1"/>
    </source>
</evidence>
<dbReference type="Gramene" id="Pp3c18_4840V3.1">
    <property type="protein sequence ID" value="PAC:32981762.CDS.1"/>
    <property type="gene ID" value="Pp3c18_4840"/>
</dbReference>
<proteinExistence type="predicted"/>
<dbReference type="Gramene" id="Pp3c18_4840V3.2">
    <property type="protein sequence ID" value="PAC:32981763.CDS.1"/>
    <property type="gene ID" value="Pp3c18_4840"/>
</dbReference>
<protein>
    <submittedName>
        <fullName evidence="2 3">Uncharacterized protein</fullName>
    </submittedName>
</protein>
<keyword evidence="4" id="KW-1185">Reference proteome</keyword>
<feature type="region of interest" description="Disordered" evidence="1">
    <location>
        <begin position="76"/>
        <end position="95"/>
    </location>
</feature>
<reference evidence="2 4" key="1">
    <citation type="journal article" date="2008" name="Science">
        <title>The Physcomitrella genome reveals evolutionary insights into the conquest of land by plants.</title>
        <authorList>
            <person name="Rensing S."/>
            <person name="Lang D."/>
            <person name="Zimmer A."/>
            <person name="Terry A."/>
            <person name="Salamov A."/>
            <person name="Shapiro H."/>
            <person name="Nishiyama T."/>
            <person name="Perroud P.-F."/>
            <person name="Lindquist E."/>
            <person name="Kamisugi Y."/>
            <person name="Tanahashi T."/>
            <person name="Sakakibara K."/>
            <person name="Fujita T."/>
            <person name="Oishi K."/>
            <person name="Shin-I T."/>
            <person name="Kuroki Y."/>
            <person name="Toyoda A."/>
            <person name="Suzuki Y."/>
            <person name="Hashimoto A."/>
            <person name="Yamaguchi K."/>
            <person name="Sugano A."/>
            <person name="Kohara Y."/>
            <person name="Fujiyama A."/>
            <person name="Anterola A."/>
            <person name="Aoki S."/>
            <person name="Ashton N."/>
            <person name="Barbazuk W.B."/>
            <person name="Barker E."/>
            <person name="Bennetzen J."/>
            <person name="Bezanilla M."/>
            <person name="Blankenship R."/>
            <person name="Cho S.H."/>
            <person name="Dutcher S."/>
            <person name="Estelle M."/>
            <person name="Fawcett J.A."/>
            <person name="Gundlach H."/>
            <person name="Hanada K."/>
            <person name="Heyl A."/>
            <person name="Hicks K.A."/>
            <person name="Hugh J."/>
            <person name="Lohr M."/>
            <person name="Mayer K."/>
            <person name="Melkozernov A."/>
            <person name="Murata T."/>
            <person name="Nelson D."/>
            <person name="Pils B."/>
            <person name="Prigge M."/>
            <person name="Reiss B."/>
            <person name="Renner T."/>
            <person name="Rombauts S."/>
            <person name="Rushton P."/>
            <person name="Sanderfoot A."/>
            <person name="Schween G."/>
            <person name="Shiu S.-H."/>
            <person name="Stueber K."/>
            <person name="Theodoulou F.L."/>
            <person name="Tu H."/>
            <person name="Van de Peer Y."/>
            <person name="Verrier P.J."/>
            <person name="Waters E."/>
            <person name="Wood A."/>
            <person name="Yang L."/>
            <person name="Cove D."/>
            <person name="Cuming A."/>
            <person name="Hasebe M."/>
            <person name="Lucas S."/>
            <person name="Mishler D.B."/>
            <person name="Reski R."/>
            <person name="Grigoriev I."/>
            <person name="Quatrano R.S."/>
            <person name="Boore J.L."/>
        </authorList>
    </citation>
    <scope>NUCLEOTIDE SEQUENCE [LARGE SCALE GENOMIC DNA]</scope>
    <source>
        <strain evidence="3 4">cv. Gransden 2004</strain>
    </source>
</reference>
<name>A0A2K1IZZ0_PHYPA</name>
<dbReference type="EMBL" id="ABEU02000018">
    <property type="protein sequence ID" value="PNR34838.1"/>
    <property type="molecule type" value="Genomic_DNA"/>
</dbReference>
<evidence type="ECO:0000313" key="2">
    <source>
        <dbReference type="EMBL" id="PNR34838.1"/>
    </source>
</evidence>
<dbReference type="AlphaFoldDB" id="A0A2K1IZZ0"/>
<dbReference type="EnsemblPlants" id="Pp3c18_4840V3.2">
    <property type="protein sequence ID" value="PAC:32981763.CDS.1"/>
    <property type="gene ID" value="Pp3c18_4840"/>
</dbReference>
<dbReference type="InParanoid" id="A0A2K1IZZ0"/>
<accession>A0A2K1IZZ0</accession>
<evidence type="ECO:0000256" key="1">
    <source>
        <dbReference type="SAM" id="MobiDB-lite"/>
    </source>
</evidence>